<sequence length="151" mass="17296">TLALAGDSNRYYTQGFEAIIKDPKFYIKDKGFFFSDSGQRKILKIHIEKQEFNCITLSPKNHIISDEIIQKGAIHGQNPKTNQQIFIENINNGTVNTAVNITLCQRKGIRCWLKLERNAIIGTRTEIVILPNQSCLPFIQDTKADRYLIKQ</sequence>
<feature type="non-terminal residue" evidence="1">
    <location>
        <position position="1"/>
    </location>
</feature>
<proteinExistence type="predicted"/>
<accession>A0A5J4TBQ2</accession>
<reference evidence="1 2" key="1">
    <citation type="submission" date="2019-03" db="EMBL/GenBank/DDBJ databases">
        <title>Single cell metagenomics reveals metabolic interactions within the superorganism composed of flagellate Streblomastix strix and complex community of Bacteroidetes bacteria on its surface.</title>
        <authorList>
            <person name="Treitli S.C."/>
            <person name="Kolisko M."/>
            <person name="Husnik F."/>
            <person name="Keeling P."/>
            <person name="Hampl V."/>
        </authorList>
    </citation>
    <scope>NUCLEOTIDE SEQUENCE [LARGE SCALE GENOMIC DNA]</scope>
    <source>
        <strain evidence="1">ST1C</strain>
    </source>
</reference>
<dbReference type="OrthoDB" id="108321at2759"/>
<organism evidence="1 2">
    <name type="scientific">Streblomastix strix</name>
    <dbReference type="NCBI Taxonomy" id="222440"/>
    <lineage>
        <taxon>Eukaryota</taxon>
        <taxon>Metamonada</taxon>
        <taxon>Preaxostyla</taxon>
        <taxon>Oxymonadida</taxon>
        <taxon>Streblomastigidae</taxon>
        <taxon>Streblomastix</taxon>
    </lineage>
</organism>
<gene>
    <name evidence="1" type="ORF">EZS28_048806</name>
</gene>
<evidence type="ECO:0000313" key="1">
    <source>
        <dbReference type="EMBL" id="KAA6355667.1"/>
    </source>
</evidence>
<dbReference type="EMBL" id="SNRW01034246">
    <property type="protein sequence ID" value="KAA6355667.1"/>
    <property type="molecule type" value="Genomic_DNA"/>
</dbReference>
<dbReference type="Proteomes" id="UP000324800">
    <property type="component" value="Unassembled WGS sequence"/>
</dbReference>
<name>A0A5J4TBQ2_9EUKA</name>
<comment type="caution">
    <text evidence="1">The sequence shown here is derived from an EMBL/GenBank/DDBJ whole genome shotgun (WGS) entry which is preliminary data.</text>
</comment>
<evidence type="ECO:0000313" key="2">
    <source>
        <dbReference type="Proteomes" id="UP000324800"/>
    </source>
</evidence>
<protein>
    <submittedName>
        <fullName evidence="1">Uncharacterized protein</fullName>
    </submittedName>
</protein>
<dbReference type="AlphaFoldDB" id="A0A5J4TBQ2"/>